<evidence type="ECO:0000313" key="1">
    <source>
        <dbReference type="EMBL" id="QJQ03371.1"/>
    </source>
</evidence>
<protein>
    <submittedName>
        <fullName evidence="1">Uncharacterized protein</fullName>
    </submittedName>
</protein>
<dbReference type="RefSeq" id="WP_017449829.1">
    <property type="nucleotide sequence ID" value="NZ_CP008956.1"/>
</dbReference>
<accession>A0A6M3ZYH1</accession>
<proteinExistence type="predicted"/>
<sequence>MNKHILQIHYDEASRRMLDPGFTPLEITGNPRPDWREYWGIRNYFLNNSLNEDHYYGFLSPLFFDKTRMNAQQVRDFMDSRPGADVYTFSPSMSDASAYLSVFEQGARRHPGIVQVAQALMADIGLEVNLQSLVNDFRTTAYCNYIIAKPVFWDKWFAINEHMFALAEANATPLARKLNEVTDYGKSTVQMKVFIMERIGSLVMALMPELQVNNLNIAAMRFGDPMFYPCRDEMVMLDALKTAYLHSADQAYLDRFYALRHDLLRRCDPEYRRDRPSPFF</sequence>
<evidence type="ECO:0000313" key="2">
    <source>
        <dbReference type="Proteomes" id="UP000501648"/>
    </source>
</evidence>
<organism evidence="1 2">
    <name type="scientific">Herbaspirillum rubrisubalbicans Os34</name>
    <dbReference type="NCBI Taxonomy" id="1235827"/>
    <lineage>
        <taxon>Bacteria</taxon>
        <taxon>Pseudomonadati</taxon>
        <taxon>Pseudomonadota</taxon>
        <taxon>Betaproteobacteria</taxon>
        <taxon>Burkholderiales</taxon>
        <taxon>Oxalobacteraceae</taxon>
        <taxon>Herbaspirillum</taxon>
    </lineage>
</organism>
<dbReference type="Proteomes" id="UP000501648">
    <property type="component" value="Chromosome"/>
</dbReference>
<dbReference type="AlphaFoldDB" id="A0A6M3ZYH1"/>
<gene>
    <name evidence="1" type="ORF">C798_24990</name>
</gene>
<name>A0A6M3ZYH1_9BURK</name>
<reference evidence="1 2" key="1">
    <citation type="journal article" date="2012" name="J. Bacteriol.">
        <title>Genome sequence of the pathogenic Herbaspirillum seropedicae strain Os34, isolated from rice roots.</title>
        <authorList>
            <person name="Ye W."/>
            <person name="Ye S."/>
            <person name="Liu J."/>
            <person name="Chang S."/>
            <person name="Chen M."/>
            <person name="Zhu B."/>
            <person name="Guo L."/>
            <person name="An Q."/>
        </authorList>
    </citation>
    <scope>NUCLEOTIDE SEQUENCE [LARGE SCALE GENOMIC DNA]</scope>
    <source>
        <strain evidence="1 2">Os34</strain>
    </source>
</reference>
<dbReference type="EMBL" id="CP008956">
    <property type="protein sequence ID" value="QJQ03371.1"/>
    <property type="molecule type" value="Genomic_DNA"/>
</dbReference>